<sequence>MNIPRSSLLRLCVWAGLFACCWAQRAEQLLAQNPCSSKTMCSDCIRTASCAWCYAPEFNAPRCFNPAMEGGTAGCNEAYIFNPDSQKSVDPLYDIELSRAKGRMGMSASGSFSHEESGSFSGSSGSGAAGSGAAAGAAGESLDYPVDLYYLMDLSKSMQNDKEKLSTLGSLLSATMRNMTSNFRIGFGSFVDKLVMPYFDLALCWMCSALWIQESNDRNKWKQSFDISPVGISDSLTVEAYSNSPLVCSGEGVSACGVCMCNAGRFGKSCECSAHGGVSVEQERGCRPTNASSGPLCSNRGTCICGVCECNKMDDSTKVISGPFCECDNFTCDMNKGLLCSGPEHGECVCGKCSCQPEYTGPACQCLKDQAPCRSPENGEICSGNGNCVCGQCVCKTCPGRCGEFKDCVLCEVHKRGPLYNPNTDGCGDCALFPIIEEGKIEANESRNEHLCSFYDEDDCLYVYVYSYNDNQHLMATTIHDRREFARFEKERMMAKWDTNCTVNVFI</sequence>
<dbReference type="PRINTS" id="PR01186">
    <property type="entry name" value="INTEGRINB"/>
</dbReference>
<evidence type="ECO:0000313" key="19">
    <source>
        <dbReference type="EMBL" id="KOB79083.1"/>
    </source>
</evidence>
<dbReference type="PROSITE" id="PS52047">
    <property type="entry name" value="I_EGF_2"/>
    <property type="match status" value="1"/>
</dbReference>
<reference evidence="19 20" key="1">
    <citation type="journal article" date="2015" name="Genome Biol. Evol.">
        <title>The genome of winter moth (Operophtera brumata) provides a genomic perspective on sexual dimorphism and phenology.</title>
        <authorList>
            <person name="Derks M.F."/>
            <person name="Smit S."/>
            <person name="Salis L."/>
            <person name="Schijlen E."/>
            <person name="Bossers A."/>
            <person name="Mateman C."/>
            <person name="Pijl A.S."/>
            <person name="de Ridder D."/>
            <person name="Groenen M.A."/>
            <person name="Visser M.E."/>
            <person name="Megens H.J."/>
        </authorList>
    </citation>
    <scope>NUCLEOTIDE SEQUENCE [LARGE SCALE GENOMIC DNA]</scope>
    <source>
        <strain evidence="19">WM2013NL</strain>
        <tissue evidence="19">Head and thorax</tissue>
    </source>
</reference>
<evidence type="ECO:0000256" key="1">
    <source>
        <dbReference type="ARBA" id="ARBA00004251"/>
    </source>
</evidence>
<comment type="similarity">
    <text evidence="2 14">Belongs to the integrin beta chain family.</text>
</comment>
<dbReference type="Gene3D" id="2.10.25.10">
    <property type="entry name" value="Laminin"/>
    <property type="match status" value="4"/>
</dbReference>
<dbReference type="InterPro" id="IPR057073">
    <property type="entry name" value="EGF_integrin_2"/>
</dbReference>
<gene>
    <name evidence="19" type="ORF">OBRU01_01133</name>
</gene>
<dbReference type="InterPro" id="IPR057243">
    <property type="entry name" value="Integrin_I-EGF_CS"/>
</dbReference>
<dbReference type="InterPro" id="IPR002369">
    <property type="entry name" value="Integrin_bsu_VWA"/>
</dbReference>
<dbReference type="Pfam" id="PF07965">
    <property type="entry name" value="Integrin_B_tail"/>
    <property type="match status" value="1"/>
</dbReference>
<dbReference type="SUPFAM" id="SSF53300">
    <property type="entry name" value="vWA-like"/>
    <property type="match status" value="1"/>
</dbReference>
<dbReference type="EMBL" id="JTDY01000066">
    <property type="protein sequence ID" value="KOB79083.1"/>
    <property type="molecule type" value="Genomic_DNA"/>
</dbReference>
<feature type="domain" description="Integrin beta subunit tail" evidence="18">
    <location>
        <begin position="402"/>
        <end position="487"/>
    </location>
</feature>
<dbReference type="Pfam" id="PF07974">
    <property type="entry name" value="EGF_2"/>
    <property type="match status" value="1"/>
</dbReference>
<evidence type="ECO:0000256" key="10">
    <source>
        <dbReference type="ARBA" id="ARBA00023037"/>
    </source>
</evidence>
<keyword evidence="8 14" id="KW-0130">Cell adhesion</keyword>
<evidence type="ECO:0000256" key="14">
    <source>
        <dbReference type="RuleBase" id="RU000633"/>
    </source>
</evidence>
<keyword evidence="10 14" id="KW-0401">Integrin</keyword>
<evidence type="ECO:0000256" key="5">
    <source>
        <dbReference type="ARBA" id="ARBA00022692"/>
    </source>
</evidence>
<dbReference type="GO" id="GO:0016477">
    <property type="term" value="P:cell migration"/>
    <property type="evidence" value="ECO:0007669"/>
    <property type="project" value="TreeGrafter"/>
</dbReference>
<dbReference type="PANTHER" id="PTHR10082">
    <property type="entry name" value="INTEGRIN BETA SUBUNIT"/>
    <property type="match status" value="1"/>
</dbReference>
<feature type="chain" id="PRO_5005573624" description="Integrin beta" evidence="15">
    <location>
        <begin position="24"/>
        <end position="507"/>
    </location>
</feature>
<dbReference type="PROSITE" id="PS00243">
    <property type="entry name" value="I_EGF_1"/>
    <property type="match status" value="2"/>
</dbReference>
<evidence type="ECO:0000256" key="7">
    <source>
        <dbReference type="ARBA" id="ARBA00022737"/>
    </source>
</evidence>
<evidence type="ECO:0000256" key="2">
    <source>
        <dbReference type="ARBA" id="ARBA00007449"/>
    </source>
</evidence>
<keyword evidence="7" id="KW-0677">Repeat</keyword>
<dbReference type="GO" id="GO:0005925">
    <property type="term" value="C:focal adhesion"/>
    <property type="evidence" value="ECO:0007669"/>
    <property type="project" value="TreeGrafter"/>
</dbReference>
<dbReference type="STRING" id="104452.A0A0L7LUD0"/>
<evidence type="ECO:0000259" key="16">
    <source>
        <dbReference type="SMART" id="SM00187"/>
    </source>
</evidence>
<dbReference type="FunFam" id="2.10.25.10:FF:000036">
    <property type="entry name" value="Integrin beta"/>
    <property type="match status" value="1"/>
</dbReference>
<evidence type="ECO:0000256" key="12">
    <source>
        <dbReference type="ARBA" id="ARBA00023157"/>
    </source>
</evidence>
<dbReference type="GO" id="GO:0007160">
    <property type="term" value="P:cell-matrix adhesion"/>
    <property type="evidence" value="ECO:0007669"/>
    <property type="project" value="TreeGrafter"/>
</dbReference>
<dbReference type="SUPFAM" id="SSF57196">
    <property type="entry name" value="EGF/Laminin"/>
    <property type="match status" value="1"/>
</dbReference>
<dbReference type="SMART" id="SM00187">
    <property type="entry name" value="INB"/>
    <property type="match status" value="1"/>
</dbReference>
<evidence type="ECO:0000313" key="20">
    <source>
        <dbReference type="Proteomes" id="UP000037510"/>
    </source>
</evidence>
<evidence type="ECO:0000259" key="18">
    <source>
        <dbReference type="SMART" id="SM01242"/>
    </source>
</evidence>
<dbReference type="GO" id="GO:0008305">
    <property type="term" value="C:integrin complex"/>
    <property type="evidence" value="ECO:0007669"/>
    <property type="project" value="TreeGrafter"/>
</dbReference>
<dbReference type="InterPro" id="IPR036349">
    <property type="entry name" value="Integrin_bsu_tail_dom_sf"/>
</dbReference>
<keyword evidence="12" id="KW-1015">Disulfide bond</keyword>
<protein>
    <recommendedName>
        <fullName evidence="14">Integrin beta</fullName>
    </recommendedName>
</protein>
<dbReference type="InterPro" id="IPR036465">
    <property type="entry name" value="vWFA_dom_sf"/>
</dbReference>
<name>A0A0L7LUD0_OPEBR</name>
<dbReference type="InterPro" id="IPR013111">
    <property type="entry name" value="EGF_extracell"/>
</dbReference>
<evidence type="ECO:0000259" key="17">
    <source>
        <dbReference type="SMART" id="SM01241"/>
    </source>
</evidence>
<organism evidence="19 20">
    <name type="scientific">Operophtera brumata</name>
    <name type="common">Winter moth</name>
    <name type="synonym">Phalaena brumata</name>
    <dbReference type="NCBI Taxonomy" id="104452"/>
    <lineage>
        <taxon>Eukaryota</taxon>
        <taxon>Metazoa</taxon>
        <taxon>Ecdysozoa</taxon>
        <taxon>Arthropoda</taxon>
        <taxon>Hexapoda</taxon>
        <taxon>Insecta</taxon>
        <taxon>Pterygota</taxon>
        <taxon>Neoptera</taxon>
        <taxon>Endopterygota</taxon>
        <taxon>Lepidoptera</taxon>
        <taxon>Glossata</taxon>
        <taxon>Ditrysia</taxon>
        <taxon>Geometroidea</taxon>
        <taxon>Geometridae</taxon>
        <taxon>Larentiinae</taxon>
        <taxon>Operophtera</taxon>
    </lineage>
</organism>
<feature type="domain" description="Integrin beta subunit cytoplasmic" evidence="17">
    <location>
        <begin position="474"/>
        <end position="506"/>
    </location>
</feature>
<feature type="domain" description="Integrin beta subunit VWA" evidence="16">
    <location>
        <begin position="40"/>
        <end position="310"/>
    </location>
</feature>
<evidence type="ECO:0000256" key="3">
    <source>
        <dbReference type="ARBA" id="ARBA00022475"/>
    </source>
</evidence>
<evidence type="ECO:0000256" key="15">
    <source>
        <dbReference type="SAM" id="SignalP"/>
    </source>
</evidence>
<dbReference type="GO" id="GO:0033627">
    <property type="term" value="P:cell adhesion mediated by integrin"/>
    <property type="evidence" value="ECO:0007669"/>
    <property type="project" value="TreeGrafter"/>
</dbReference>
<dbReference type="Gene3D" id="3.40.50.410">
    <property type="entry name" value="von Willebrand factor, type A domain"/>
    <property type="match status" value="1"/>
</dbReference>
<keyword evidence="9" id="KW-1133">Transmembrane helix</keyword>
<keyword evidence="3" id="KW-1003">Cell membrane</keyword>
<evidence type="ECO:0000256" key="8">
    <source>
        <dbReference type="ARBA" id="ARBA00022889"/>
    </source>
</evidence>
<keyword evidence="6 15" id="KW-0732">Signal</keyword>
<dbReference type="InterPro" id="IPR012896">
    <property type="entry name" value="Integrin_bsu_tail"/>
</dbReference>
<dbReference type="GO" id="GO:0098609">
    <property type="term" value="P:cell-cell adhesion"/>
    <property type="evidence" value="ECO:0007669"/>
    <property type="project" value="TreeGrafter"/>
</dbReference>
<evidence type="ECO:0000256" key="4">
    <source>
        <dbReference type="ARBA" id="ARBA00022536"/>
    </source>
</evidence>
<dbReference type="Gene3D" id="4.10.1240.30">
    <property type="match status" value="1"/>
</dbReference>
<comment type="subcellular location">
    <subcellularLocation>
        <location evidence="1 14">Cell membrane</location>
        <topology evidence="1 14">Single-pass type I membrane protein</topology>
    </subcellularLocation>
</comment>
<dbReference type="AlphaFoldDB" id="A0A0L7LUD0"/>
<dbReference type="InterPro" id="IPR014836">
    <property type="entry name" value="Integrin_bsu_cyt_dom"/>
</dbReference>
<keyword evidence="4" id="KW-0245">EGF-like domain</keyword>
<evidence type="ECO:0000256" key="6">
    <source>
        <dbReference type="ARBA" id="ARBA00022729"/>
    </source>
</evidence>
<accession>A0A0L7LUD0</accession>
<feature type="signal peptide" evidence="15">
    <location>
        <begin position="1"/>
        <end position="23"/>
    </location>
</feature>
<dbReference type="Pfam" id="PF00362">
    <property type="entry name" value="Integrin_beta"/>
    <property type="match status" value="1"/>
</dbReference>
<proteinExistence type="inferred from homology"/>
<keyword evidence="13" id="KW-0325">Glycoprotein</keyword>
<dbReference type="GO" id="GO:0009986">
    <property type="term" value="C:cell surface"/>
    <property type="evidence" value="ECO:0007669"/>
    <property type="project" value="TreeGrafter"/>
</dbReference>
<dbReference type="SMART" id="SM01241">
    <property type="entry name" value="Integrin_b_cyt"/>
    <property type="match status" value="1"/>
</dbReference>
<keyword evidence="5 14" id="KW-0812">Transmembrane</keyword>
<dbReference type="GO" id="GO:0005178">
    <property type="term" value="F:integrin binding"/>
    <property type="evidence" value="ECO:0007669"/>
    <property type="project" value="TreeGrafter"/>
</dbReference>
<dbReference type="Pfam" id="PF23105">
    <property type="entry name" value="EGF_integrin"/>
    <property type="match status" value="2"/>
</dbReference>
<dbReference type="Proteomes" id="UP000037510">
    <property type="component" value="Unassembled WGS sequence"/>
</dbReference>
<evidence type="ECO:0000256" key="9">
    <source>
        <dbReference type="ARBA" id="ARBA00022989"/>
    </source>
</evidence>
<keyword evidence="11" id="KW-0472">Membrane</keyword>
<dbReference type="InterPro" id="IPR015812">
    <property type="entry name" value="Integrin_bsu"/>
</dbReference>
<dbReference type="SMART" id="SM01242">
    <property type="entry name" value="Integrin_B_tail"/>
    <property type="match status" value="1"/>
</dbReference>
<comment type="caution">
    <text evidence="19">The sequence shown here is derived from an EMBL/GenBank/DDBJ whole genome shotgun (WGS) entry which is preliminary data.</text>
</comment>
<evidence type="ECO:0000256" key="13">
    <source>
        <dbReference type="ARBA" id="ARBA00023180"/>
    </source>
</evidence>
<keyword evidence="20" id="KW-1185">Reference proteome</keyword>
<dbReference type="SUPFAM" id="SSF69687">
    <property type="entry name" value="Integrin beta tail domain"/>
    <property type="match status" value="1"/>
</dbReference>
<dbReference type="GO" id="GO:0007229">
    <property type="term" value="P:integrin-mediated signaling pathway"/>
    <property type="evidence" value="ECO:0007669"/>
    <property type="project" value="UniProtKB-KW"/>
</dbReference>
<dbReference type="SUPFAM" id="SSF103575">
    <property type="entry name" value="Plexin repeat"/>
    <property type="match status" value="1"/>
</dbReference>
<evidence type="ECO:0000256" key="11">
    <source>
        <dbReference type="ARBA" id="ARBA00023136"/>
    </source>
</evidence>
<dbReference type="PANTHER" id="PTHR10082:SF60">
    <property type="entry name" value="INTEGRIN BETA-PS"/>
    <property type="match status" value="1"/>
</dbReference>